<protein>
    <recommendedName>
        <fullName evidence="2">non-specific serine/threonine protein kinase</fullName>
        <ecNumber evidence="2">2.7.11.1</ecNumber>
    </recommendedName>
</protein>
<dbReference type="GO" id="GO:0005524">
    <property type="term" value="F:ATP binding"/>
    <property type="evidence" value="ECO:0007669"/>
    <property type="project" value="UniProtKB-KW"/>
</dbReference>
<keyword evidence="5" id="KW-0819">tRNA processing</keyword>
<dbReference type="PANTHER" id="PTHR12209">
    <property type="entry name" value="NON-SPECIFIC SERINE/THREONINE PROTEIN KINASE"/>
    <property type="match status" value="1"/>
</dbReference>
<dbReference type="SUPFAM" id="SSF56112">
    <property type="entry name" value="Protein kinase-like (PK-like)"/>
    <property type="match status" value="1"/>
</dbReference>
<keyword evidence="8" id="KW-0067">ATP-binding</keyword>
<dbReference type="EMBL" id="CP002363">
    <property type="protein sequence ID" value="ADV65625.1"/>
    <property type="molecule type" value="Genomic_DNA"/>
</dbReference>
<dbReference type="GO" id="GO:0008033">
    <property type="term" value="P:tRNA processing"/>
    <property type="evidence" value="ECO:0007669"/>
    <property type="project" value="UniProtKB-KW"/>
</dbReference>
<keyword evidence="13" id="KW-1185">Reference proteome</keyword>
<evidence type="ECO:0000313" key="13">
    <source>
        <dbReference type="Proteomes" id="UP000001068"/>
    </source>
</evidence>
<dbReference type="Gene3D" id="3.30.200.20">
    <property type="entry name" value="Phosphorylase Kinase, domain 1"/>
    <property type="match status" value="1"/>
</dbReference>
<evidence type="ECO:0000256" key="1">
    <source>
        <dbReference type="ARBA" id="ARBA00010630"/>
    </source>
</evidence>
<evidence type="ECO:0000256" key="8">
    <source>
        <dbReference type="ARBA" id="ARBA00022840"/>
    </source>
</evidence>
<dbReference type="InterPro" id="IPR011009">
    <property type="entry name" value="Kinase-like_dom_sf"/>
</dbReference>
<proteinExistence type="inferred from homology"/>
<dbReference type="PANTHER" id="PTHR12209:SF0">
    <property type="entry name" value="EKC_KEOPS COMPLEX SUBUNIT TP53RK"/>
    <property type="match status" value="1"/>
</dbReference>
<reference evidence="12 13" key="2">
    <citation type="journal article" date="2011" name="Stand. Genomic Sci.">
        <title>Complete genome sequence of Desulfurococcus mucosus type strain (O7/1).</title>
        <authorList>
            <person name="Wirth R."/>
            <person name="Chertkov O."/>
            <person name="Held B."/>
            <person name="Lapidus A."/>
            <person name="Nolan M."/>
            <person name="Lucas S."/>
            <person name="Hammon N."/>
            <person name="Deshpande S."/>
            <person name="Cheng J.F."/>
            <person name="Tapia R."/>
            <person name="Han C."/>
            <person name="Goodwin L."/>
            <person name="Pitluck S."/>
            <person name="Liolios K."/>
            <person name="Ioanna P."/>
            <person name="Ivanova N."/>
            <person name="Mavromatis K."/>
            <person name="Mikhailova N."/>
            <person name="Pati A."/>
            <person name="Chen A."/>
            <person name="Palaniappan K."/>
            <person name="Land M."/>
            <person name="Hauser L."/>
            <person name="Chang Y.J."/>
            <person name="Jeffries C.D."/>
            <person name="Bilek Y."/>
            <person name="Hader T."/>
            <person name="Rohde M."/>
            <person name="Spring S."/>
            <person name="Sikorski J."/>
            <person name="Goker M."/>
            <person name="Woyke T."/>
            <person name="Bristow J."/>
            <person name="Eisen J.A."/>
            <person name="Markowitz V."/>
            <person name="Hugenholtz P."/>
            <person name="Kyrpides N.C."/>
            <person name="Klenk H.P."/>
        </authorList>
    </citation>
    <scope>NUCLEOTIDE SEQUENCE [LARGE SCALE GENOMIC DNA]</scope>
    <source>
        <strain evidence="13">ATCC 35584 / DSM 2162 / JCM 9187 / O7/1</strain>
    </source>
</reference>
<dbReference type="AlphaFoldDB" id="E8R7G0"/>
<feature type="domain" description="Protein kinase" evidence="11">
    <location>
        <begin position="3"/>
        <end position="226"/>
    </location>
</feature>
<dbReference type="GO" id="GO:0005829">
    <property type="term" value="C:cytosol"/>
    <property type="evidence" value="ECO:0007669"/>
    <property type="project" value="TreeGrafter"/>
</dbReference>
<keyword evidence="6" id="KW-0547">Nucleotide-binding</keyword>
<evidence type="ECO:0000256" key="6">
    <source>
        <dbReference type="ARBA" id="ARBA00022741"/>
    </source>
</evidence>
<dbReference type="SMART" id="SM00220">
    <property type="entry name" value="S_TKc"/>
    <property type="match status" value="1"/>
</dbReference>
<dbReference type="OrthoDB" id="31344at2157"/>
<name>E8R7G0_DESM0</name>
<evidence type="ECO:0000256" key="9">
    <source>
        <dbReference type="ARBA" id="ARBA00047899"/>
    </source>
</evidence>
<evidence type="ECO:0000256" key="5">
    <source>
        <dbReference type="ARBA" id="ARBA00022694"/>
    </source>
</evidence>
<dbReference type="GO" id="GO:0004674">
    <property type="term" value="F:protein serine/threonine kinase activity"/>
    <property type="evidence" value="ECO:0007669"/>
    <property type="project" value="UniProtKB-KW"/>
</dbReference>
<dbReference type="InterPro" id="IPR000719">
    <property type="entry name" value="Prot_kinase_dom"/>
</dbReference>
<comment type="similarity">
    <text evidence="1">Belongs to the protein kinase superfamily. BUD32 family.</text>
</comment>
<keyword evidence="3 12" id="KW-0723">Serine/threonine-protein kinase</keyword>
<dbReference type="GeneID" id="10154057"/>
<reference evidence="13" key="1">
    <citation type="submission" date="2010-11" db="EMBL/GenBank/DDBJ databases">
        <title>The complete genome of Desulfurococcus mucosus DSM 2162.</title>
        <authorList>
            <consortium name="US DOE Joint Genome Institute (JGI-PGF)"/>
            <person name="Lucas S."/>
            <person name="Copeland A."/>
            <person name="Lapidus A."/>
            <person name="Bruce D."/>
            <person name="Goodwin L."/>
            <person name="Pitluck S."/>
            <person name="Kyrpides N."/>
            <person name="Mavromatis K."/>
            <person name="Pagani I."/>
            <person name="Ivanova N."/>
            <person name="Ovchinnikova G."/>
            <person name="Chertkov O."/>
            <person name="Held B."/>
            <person name="Brettin T."/>
            <person name="Detter J.C."/>
            <person name="Tapia R."/>
            <person name="Han C."/>
            <person name="Land M."/>
            <person name="Hauser L."/>
            <person name="Markowitz V."/>
            <person name="Cheng J.-F."/>
            <person name="Hugenholtz P."/>
            <person name="Woyke T."/>
            <person name="Wu D."/>
            <person name="Wirth R."/>
            <person name="Bilek Y."/>
            <person name="Hader T."/>
            <person name="Klenk H.-P."/>
            <person name="Eisen J.A."/>
        </authorList>
    </citation>
    <scope>NUCLEOTIDE SEQUENCE [LARGE SCALE GENOMIC DNA]</scope>
    <source>
        <strain evidence="13">ATCC 35584 / DSM 2162 / JCM 9187 / O7/1</strain>
    </source>
</reference>
<dbReference type="EC" id="2.7.11.1" evidence="2"/>
<evidence type="ECO:0000259" key="11">
    <source>
        <dbReference type="PROSITE" id="PS50011"/>
    </source>
</evidence>
<dbReference type="Pfam" id="PF01163">
    <property type="entry name" value="RIO1"/>
    <property type="match status" value="1"/>
</dbReference>
<evidence type="ECO:0000313" key="12">
    <source>
        <dbReference type="EMBL" id="ADV65625.1"/>
    </source>
</evidence>
<dbReference type="Proteomes" id="UP000001068">
    <property type="component" value="Chromosome"/>
</dbReference>
<evidence type="ECO:0000256" key="2">
    <source>
        <dbReference type="ARBA" id="ARBA00012513"/>
    </source>
</evidence>
<evidence type="ECO:0000256" key="4">
    <source>
        <dbReference type="ARBA" id="ARBA00022679"/>
    </source>
</evidence>
<organism evidence="12 13">
    <name type="scientific">Desulfurococcus mucosus (strain ATCC 35584 / DSM 2162 / JCM 9187 / O7/1)</name>
    <dbReference type="NCBI Taxonomy" id="765177"/>
    <lineage>
        <taxon>Archaea</taxon>
        <taxon>Thermoproteota</taxon>
        <taxon>Thermoprotei</taxon>
        <taxon>Desulfurococcales</taxon>
        <taxon>Desulfurococcaceae</taxon>
        <taxon>Desulfurococcus</taxon>
    </lineage>
</organism>
<dbReference type="HOGENOM" id="CLU_063953_2_0_2"/>
<dbReference type="NCBIfam" id="NF011463">
    <property type="entry name" value="PRK14879.1-4"/>
    <property type="match status" value="1"/>
</dbReference>
<dbReference type="NCBIfam" id="TIGR03724">
    <property type="entry name" value="arch_bud32"/>
    <property type="match status" value="1"/>
</dbReference>
<keyword evidence="7 12" id="KW-0418">Kinase</keyword>
<dbReference type="eggNOG" id="arCOG01185">
    <property type="taxonomic scope" value="Archaea"/>
</dbReference>
<comment type="catalytic activity">
    <reaction evidence="10">
        <text>L-seryl-[protein] + ATP = O-phospho-L-seryl-[protein] + ADP + H(+)</text>
        <dbReference type="Rhea" id="RHEA:17989"/>
        <dbReference type="Rhea" id="RHEA-COMP:9863"/>
        <dbReference type="Rhea" id="RHEA-COMP:11604"/>
        <dbReference type="ChEBI" id="CHEBI:15378"/>
        <dbReference type="ChEBI" id="CHEBI:29999"/>
        <dbReference type="ChEBI" id="CHEBI:30616"/>
        <dbReference type="ChEBI" id="CHEBI:83421"/>
        <dbReference type="ChEBI" id="CHEBI:456216"/>
        <dbReference type="EC" id="2.7.11.1"/>
    </reaction>
</comment>
<dbReference type="InterPro" id="IPR018934">
    <property type="entry name" value="RIO_dom"/>
</dbReference>
<gene>
    <name evidence="12" type="ordered locus">Desmu_1331</name>
</gene>
<sequence length="226" mass="25963">MAVDGENPYSWGAEATIYLGEFLGRRVVVKKRRSKPYRHPLYDSLFIQSRTRTEAKILVELYTAGINVPAPIIVDIENGVLVMEYVEGERMSEALGAMSIEAVVDAARDVGRQTALMHNMGVYHGDLTLANMIRSRRGVYIIDFGLAGYSTDIEEYAIDIHLLRKSVSTLHPPLLQPFMDAFMEAYKGYYKGNYEELLQRLREVSIRGRYVDRELRRTVMRERYLD</sequence>
<dbReference type="STRING" id="765177.Desmu_1331"/>
<dbReference type="KEGG" id="dmu:Desmu_1331"/>
<comment type="catalytic activity">
    <reaction evidence="9">
        <text>L-threonyl-[protein] + ATP = O-phospho-L-threonyl-[protein] + ADP + H(+)</text>
        <dbReference type="Rhea" id="RHEA:46608"/>
        <dbReference type="Rhea" id="RHEA-COMP:11060"/>
        <dbReference type="Rhea" id="RHEA-COMP:11605"/>
        <dbReference type="ChEBI" id="CHEBI:15378"/>
        <dbReference type="ChEBI" id="CHEBI:30013"/>
        <dbReference type="ChEBI" id="CHEBI:30616"/>
        <dbReference type="ChEBI" id="CHEBI:61977"/>
        <dbReference type="ChEBI" id="CHEBI:456216"/>
        <dbReference type="EC" id="2.7.11.1"/>
    </reaction>
</comment>
<evidence type="ECO:0000256" key="3">
    <source>
        <dbReference type="ARBA" id="ARBA00022527"/>
    </source>
</evidence>
<dbReference type="InterPro" id="IPR022495">
    <property type="entry name" value="Bud32"/>
</dbReference>
<dbReference type="PROSITE" id="PS50011">
    <property type="entry name" value="PROTEIN_KINASE_DOM"/>
    <property type="match status" value="1"/>
</dbReference>
<evidence type="ECO:0000256" key="10">
    <source>
        <dbReference type="ARBA" id="ARBA00048679"/>
    </source>
</evidence>
<evidence type="ECO:0000256" key="7">
    <source>
        <dbReference type="ARBA" id="ARBA00022777"/>
    </source>
</evidence>
<accession>E8R7G0</accession>
<dbReference type="Gene3D" id="1.10.510.10">
    <property type="entry name" value="Transferase(Phosphotransferase) domain 1"/>
    <property type="match status" value="1"/>
</dbReference>
<dbReference type="RefSeq" id="WP_013562847.1">
    <property type="nucleotide sequence ID" value="NC_014961.1"/>
</dbReference>
<keyword evidence="4" id="KW-0808">Transferase</keyword>